<gene>
    <name evidence="1" type="ORF">INT45_001618</name>
</gene>
<comment type="caution">
    <text evidence="1">The sequence shown here is derived from an EMBL/GenBank/DDBJ whole genome shotgun (WGS) entry which is preliminary data.</text>
</comment>
<proteinExistence type="predicted"/>
<dbReference type="EMBL" id="JAEPRB010000160">
    <property type="protein sequence ID" value="KAG2219873.1"/>
    <property type="molecule type" value="Genomic_DNA"/>
</dbReference>
<organism evidence="1 2">
    <name type="scientific">Circinella minor</name>
    <dbReference type="NCBI Taxonomy" id="1195481"/>
    <lineage>
        <taxon>Eukaryota</taxon>
        <taxon>Fungi</taxon>
        <taxon>Fungi incertae sedis</taxon>
        <taxon>Mucoromycota</taxon>
        <taxon>Mucoromycotina</taxon>
        <taxon>Mucoromycetes</taxon>
        <taxon>Mucorales</taxon>
        <taxon>Lichtheimiaceae</taxon>
        <taxon>Circinella</taxon>
    </lineage>
</organism>
<accession>A0A8H7S0D5</accession>
<name>A0A8H7S0D5_9FUNG</name>
<protein>
    <submittedName>
        <fullName evidence="1">Uncharacterized protein</fullName>
    </submittedName>
</protein>
<dbReference type="Proteomes" id="UP000646827">
    <property type="component" value="Unassembled WGS sequence"/>
</dbReference>
<evidence type="ECO:0000313" key="2">
    <source>
        <dbReference type="Proteomes" id="UP000646827"/>
    </source>
</evidence>
<keyword evidence="2" id="KW-1185">Reference proteome</keyword>
<dbReference type="AlphaFoldDB" id="A0A8H7S0D5"/>
<reference evidence="1 2" key="1">
    <citation type="submission" date="2020-12" db="EMBL/GenBank/DDBJ databases">
        <title>Metabolic potential, ecology and presence of endohyphal bacteria is reflected in genomic diversity of Mucoromycotina.</title>
        <authorList>
            <person name="Muszewska A."/>
            <person name="Okrasinska A."/>
            <person name="Steczkiewicz K."/>
            <person name="Drgas O."/>
            <person name="Orlowska M."/>
            <person name="Perlinska-Lenart U."/>
            <person name="Aleksandrzak-Piekarczyk T."/>
            <person name="Szatraj K."/>
            <person name="Zielenkiewicz U."/>
            <person name="Pilsyk S."/>
            <person name="Malc E."/>
            <person name="Mieczkowski P."/>
            <person name="Kruszewska J.S."/>
            <person name="Biernat P."/>
            <person name="Pawlowska J."/>
        </authorList>
    </citation>
    <scope>NUCLEOTIDE SEQUENCE [LARGE SCALE GENOMIC DNA]</scope>
    <source>
        <strain evidence="1 2">CBS 142.35</strain>
    </source>
</reference>
<evidence type="ECO:0000313" key="1">
    <source>
        <dbReference type="EMBL" id="KAG2219873.1"/>
    </source>
</evidence>
<sequence>MSDLDKYLQNDLEEAVIAFSDRVRKEYLKRLDKQEKKKFVENPVCQKVYESDNIKLNHTDLSMGTVIKRYTAEFYEQYSHLDRNIQCAIMLGLNSILDLTGDKRIPPYQSHLFHSNDWKLLQKKFKRVFTKIDMFDNKTIIKKVSHIEKVVLGSVEKAYDEAAKAESNAHIATEADIFAIYYHVLEILQFSIQPDQQIASDDDDVMKWPRVIETVFRRGNLRCEWQKIKTGNLELQIKSKIERTSDTTQSDGSAATDKIKLLITSKLILDHLLATTENQDDIAVPALHLCGHEIKLISLRLAADGVYVAVMEGFSRFPRSATDLHVLRKIINILYKFKVNILYYLHVILNPSYINSLG</sequence>